<reference evidence="7 8" key="1">
    <citation type="journal article" date="2019" name="Sci. Rep.">
        <title>Comparative genomics of chytrid fungi reveal insights into the obligate biotrophic and pathogenic lifestyle of Synchytrium endobioticum.</title>
        <authorList>
            <person name="van de Vossenberg B.T.L.H."/>
            <person name="Warris S."/>
            <person name="Nguyen H.D.T."/>
            <person name="van Gent-Pelzer M.P.E."/>
            <person name="Joly D.L."/>
            <person name="van de Geest H.C."/>
            <person name="Bonants P.J.M."/>
            <person name="Smith D.S."/>
            <person name="Levesque C.A."/>
            <person name="van der Lee T.A.J."/>
        </authorList>
    </citation>
    <scope>NUCLEOTIDE SEQUENCE [LARGE SCALE GENOMIC DNA]</scope>
    <source>
        <strain evidence="7 8">JEL517</strain>
    </source>
</reference>
<sequence length="436" mass="47692">MSCPHLAPTTPGSDPCSSPEPQSEKKRLPLSSSSLESCSSPSKPSRRSKRLAAKTVDSSSSVYQQSGFCPAPEILLHIFSYFPQWQDTTSLLACLCVSKQWKELAAPFLYRHAWTRRVLARTALPQFKQTAVDWPRLCLLVLAGLKSSASACLGAPRLFYVEVPEANESVDEDEGAAWVNVDAIASKAMDRIEDGIRNHPNPEDPKWESILACTMDFRDFIRDAANLPHSSSSTTTLATVAELEGCAEGASSNTFPTIGNNYNNNSNNYNSGSSSSNGTAAAREPTTPTTSDGRFGFGSTPPPPLAPPLVSYAFARRRLAAGQDPARIPVLVKWSEKWDVGTYFVWADLSAGRGAVLLRCKPTDDGRVIVWDACTFGTCNKCHCRLPKIQSCAQCRIAQYCSRECQREDWFNVHKKECLSLAYTPVIPDGGSDFEM</sequence>
<dbReference type="GeneID" id="42006176"/>
<keyword evidence="3" id="KW-0862">Zinc</keyword>
<name>A0A507C2L2_9FUNG</name>
<evidence type="ECO:0000256" key="4">
    <source>
        <dbReference type="PROSITE-ProRule" id="PRU00134"/>
    </source>
</evidence>
<dbReference type="InterPro" id="IPR002893">
    <property type="entry name" value="Znf_MYND"/>
</dbReference>
<evidence type="ECO:0000256" key="5">
    <source>
        <dbReference type="SAM" id="MobiDB-lite"/>
    </source>
</evidence>
<dbReference type="InterPro" id="IPR036047">
    <property type="entry name" value="F-box-like_dom_sf"/>
</dbReference>
<protein>
    <recommendedName>
        <fullName evidence="6">MYND-type domain-containing protein</fullName>
    </recommendedName>
</protein>
<dbReference type="OrthoDB" id="2162569at2759"/>
<proteinExistence type="predicted"/>
<feature type="compositionally biased region" description="Polar residues" evidence="5">
    <location>
        <begin position="10"/>
        <end position="21"/>
    </location>
</feature>
<dbReference type="Pfam" id="PF12937">
    <property type="entry name" value="F-box-like"/>
    <property type="match status" value="1"/>
</dbReference>
<feature type="compositionally biased region" description="Low complexity" evidence="5">
    <location>
        <begin position="29"/>
        <end position="43"/>
    </location>
</feature>
<dbReference type="SUPFAM" id="SSF144232">
    <property type="entry name" value="HIT/MYND zinc finger-like"/>
    <property type="match status" value="1"/>
</dbReference>
<dbReference type="AlphaFoldDB" id="A0A507C2L2"/>
<keyword evidence="1" id="KW-0479">Metal-binding</keyword>
<dbReference type="Gene3D" id="6.10.140.2220">
    <property type="match status" value="1"/>
</dbReference>
<dbReference type="RefSeq" id="XP_031023118.1">
    <property type="nucleotide sequence ID" value="XM_031170879.1"/>
</dbReference>
<evidence type="ECO:0000256" key="3">
    <source>
        <dbReference type="ARBA" id="ARBA00022833"/>
    </source>
</evidence>
<evidence type="ECO:0000256" key="1">
    <source>
        <dbReference type="ARBA" id="ARBA00022723"/>
    </source>
</evidence>
<gene>
    <name evidence="7" type="ORF">SmJEL517_g04951</name>
</gene>
<dbReference type="STRING" id="1806994.A0A507C2L2"/>
<dbReference type="InterPro" id="IPR001810">
    <property type="entry name" value="F-box_dom"/>
</dbReference>
<dbReference type="Gene3D" id="1.20.1280.50">
    <property type="match status" value="1"/>
</dbReference>
<evidence type="ECO:0000313" key="7">
    <source>
        <dbReference type="EMBL" id="TPX31775.1"/>
    </source>
</evidence>
<accession>A0A507C2L2</accession>
<keyword evidence="2 4" id="KW-0863">Zinc-finger</keyword>
<evidence type="ECO:0000313" key="8">
    <source>
        <dbReference type="Proteomes" id="UP000319731"/>
    </source>
</evidence>
<dbReference type="Proteomes" id="UP000319731">
    <property type="component" value="Unassembled WGS sequence"/>
</dbReference>
<keyword evidence="8" id="KW-1185">Reference proteome</keyword>
<evidence type="ECO:0000256" key="2">
    <source>
        <dbReference type="ARBA" id="ARBA00022771"/>
    </source>
</evidence>
<dbReference type="SUPFAM" id="SSF81383">
    <property type="entry name" value="F-box domain"/>
    <property type="match status" value="1"/>
</dbReference>
<feature type="domain" description="MYND-type" evidence="6">
    <location>
        <begin position="379"/>
        <end position="418"/>
    </location>
</feature>
<organism evidence="7 8">
    <name type="scientific">Synchytrium microbalum</name>
    <dbReference type="NCBI Taxonomy" id="1806994"/>
    <lineage>
        <taxon>Eukaryota</taxon>
        <taxon>Fungi</taxon>
        <taxon>Fungi incertae sedis</taxon>
        <taxon>Chytridiomycota</taxon>
        <taxon>Chytridiomycota incertae sedis</taxon>
        <taxon>Chytridiomycetes</taxon>
        <taxon>Synchytriales</taxon>
        <taxon>Synchytriaceae</taxon>
        <taxon>Synchytrium</taxon>
    </lineage>
</organism>
<dbReference type="CDD" id="cd09917">
    <property type="entry name" value="F-box_SF"/>
    <property type="match status" value="1"/>
</dbReference>
<feature type="region of interest" description="Disordered" evidence="5">
    <location>
        <begin position="1"/>
        <end position="49"/>
    </location>
</feature>
<dbReference type="GO" id="GO:0008270">
    <property type="term" value="F:zinc ion binding"/>
    <property type="evidence" value="ECO:0007669"/>
    <property type="project" value="UniProtKB-KW"/>
</dbReference>
<evidence type="ECO:0000259" key="6">
    <source>
        <dbReference type="PROSITE" id="PS50865"/>
    </source>
</evidence>
<feature type="region of interest" description="Disordered" evidence="5">
    <location>
        <begin position="269"/>
        <end position="303"/>
    </location>
</feature>
<comment type="caution">
    <text evidence="7">The sequence shown here is derived from an EMBL/GenBank/DDBJ whole genome shotgun (WGS) entry which is preliminary data.</text>
</comment>
<dbReference type="EMBL" id="QEAO01000039">
    <property type="protein sequence ID" value="TPX31775.1"/>
    <property type="molecule type" value="Genomic_DNA"/>
</dbReference>
<dbReference type="PROSITE" id="PS50865">
    <property type="entry name" value="ZF_MYND_2"/>
    <property type="match status" value="1"/>
</dbReference>
<feature type="compositionally biased region" description="Low complexity" evidence="5">
    <location>
        <begin position="269"/>
        <end position="290"/>
    </location>
</feature>
<dbReference type="Pfam" id="PF01753">
    <property type="entry name" value="zf-MYND"/>
    <property type="match status" value="1"/>
</dbReference>